<organism evidence="1">
    <name type="scientific">hydrothermal vent metagenome</name>
    <dbReference type="NCBI Taxonomy" id="652676"/>
    <lineage>
        <taxon>unclassified sequences</taxon>
        <taxon>metagenomes</taxon>
        <taxon>ecological metagenomes</taxon>
    </lineage>
</organism>
<dbReference type="EMBL" id="FPHJ01000048">
    <property type="protein sequence ID" value="SFV65471.1"/>
    <property type="molecule type" value="Genomic_DNA"/>
</dbReference>
<proteinExistence type="predicted"/>
<protein>
    <submittedName>
        <fullName evidence="1">Uncharacterized protein</fullName>
    </submittedName>
</protein>
<evidence type="ECO:0000313" key="1">
    <source>
        <dbReference type="EMBL" id="SFV65471.1"/>
    </source>
</evidence>
<name>A0A1W1CIH7_9ZZZZ</name>
<gene>
    <name evidence="1" type="ORF">MNB_SUP05-5-270</name>
</gene>
<dbReference type="AlphaFoldDB" id="A0A1W1CIH7"/>
<sequence length="70" mass="8503">MKLFLLNAPRYLSYYIAMLEKNNEKGILIMISDYYYIKEYLEILTELKKKQPFVENKVSSPKFKKNQKNF</sequence>
<reference evidence="1" key="1">
    <citation type="submission" date="2016-10" db="EMBL/GenBank/DDBJ databases">
        <authorList>
            <person name="de Groot N.N."/>
        </authorList>
    </citation>
    <scope>NUCLEOTIDE SEQUENCE</scope>
</reference>
<accession>A0A1W1CIH7</accession>